<evidence type="ECO:0000313" key="3">
    <source>
        <dbReference type="Proteomes" id="UP000472267"/>
    </source>
</evidence>
<dbReference type="FunCoup" id="A0A672FKB3">
    <property type="interactions" value="1093"/>
</dbReference>
<dbReference type="RefSeq" id="XP_029943545.1">
    <property type="nucleotide sequence ID" value="XM_030087685.1"/>
</dbReference>
<dbReference type="GeneID" id="115385613"/>
<name>A0A672FKB3_SALFA</name>
<dbReference type="PROSITE" id="PS51269">
    <property type="entry name" value="COMM"/>
    <property type="match status" value="1"/>
</dbReference>
<reference evidence="2" key="1">
    <citation type="submission" date="2025-08" db="UniProtKB">
        <authorList>
            <consortium name="Ensembl"/>
        </authorList>
    </citation>
    <scope>IDENTIFICATION</scope>
</reference>
<dbReference type="PANTHER" id="PTHR15857:SF0">
    <property type="entry name" value="COMM DOMAIN-CONTAINING PROTEIN 2"/>
    <property type="match status" value="1"/>
</dbReference>
<gene>
    <name evidence="2" type="primary">commd2</name>
</gene>
<dbReference type="InterPro" id="IPR017920">
    <property type="entry name" value="COMM"/>
</dbReference>
<dbReference type="Proteomes" id="UP000472267">
    <property type="component" value="Unassembled WGS sequence"/>
</dbReference>
<protein>
    <recommendedName>
        <fullName evidence="1">COMM domain-containing protein</fullName>
    </recommendedName>
</protein>
<dbReference type="OrthoDB" id="10257479at2759"/>
<evidence type="ECO:0000313" key="2">
    <source>
        <dbReference type="Ensembl" id="ENSSFAP00005007391.1"/>
    </source>
</evidence>
<keyword evidence="3" id="KW-1185">Reference proteome</keyword>
<feature type="domain" description="COMM" evidence="1">
    <location>
        <begin position="123"/>
        <end position="196"/>
    </location>
</feature>
<sequence length="205" mass="22417">MLLSVSEEQRRHLAFLRQVDESVVAEFGRIALEFLRRGSNPKTYEGAARKLGVSMETVRRAVEGLMFLVTDSAKHALSERDFLDSVSLLGLGGELNHTLLQLYLKHSAEVCGVLRQLSCAPPAYRDLHWRLDVQLASRAARQQLIPRLTLSLRRSGGAGTGAEAAAAAVVLQVDAATLLRLVSALEDALHAARSGRARRLARSIK</sequence>
<dbReference type="OMA" id="NLERYDM"/>
<dbReference type="InterPro" id="IPR037354">
    <property type="entry name" value="Commd2"/>
</dbReference>
<evidence type="ECO:0000259" key="1">
    <source>
        <dbReference type="PROSITE" id="PS51269"/>
    </source>
</evidence>
<organism evidence="2 3">
    <name type="scientific">Salarias fasciatus</name>
    <name type="common">Jewelled blenny</name>
    <name type="synonym">Blennius fasciatus</name>
    <dbReference type="NCBI Taxonomy" id="181472"/>
    <lineage>
        <taxon>Eukaryota</taxon>
        <taxon>Metazoa</taxon>
        <taxon>Chordata</taxon>
        <taxon>Craniata</taxon>
        <taxon>Vertebrata</taxon>
        <taxon>Euteleostomi</taxon>
        <taxon>Actinopterygii</taxon>
        <taxon>Neopterygii</taxon>
        <taxon>Teleostei</taxon>
        <taxon>Neoteleostei</taxon>
        <taxon>Acanthomorphata</taxon>
        <taxon>Ovalentaria</taxon>
        <taxon>Blenniimorphae</taxon>
        <taxon>Blenniiformes</taxon>
        <taxon>Blennioidei</taxon>
        <taxon>Blenniidae</taxon>
        <taxon>Salariinae</taxon>
        <taxon>Salarias</taxon>
    </lineage>
</organism>
<dbReference type="CTD" id="51122"/>
<proteinExistence type="predicted"/>
<dbReference type="Pfam" id="PF07258">
    <property type="entry name" value="COMM_domain"/>
    <property type="match status" value="1"/>
</dbReference>
<dbReference type="AlphaFoldDB" id="A0A672FKB3"/>
<dbReference type="InParanoid" id="A0A672FKB3"/>
<reference evidence="2" key="2">
    <citation type="submission" date="2025-09" db="UniProtKB">
        <authorList>
            <consortium name="Ensembl"/>
        </authorList>
    </citation>
    <scope>IDENTIFICATION</scope>
</reference>
<dbReference type="Ensembl" id="ENSSFAT00005007774.1">
    <property type="protein sequence ID" value="ENSSFAP00005007391.1"/>
    <property type="gene ID" value="ENSSFAG00005004390.1"/>
</dbReference>
<dbReference type="PANTHER" id="PTHR15857">
    <property type="entry name" value="COMM DOMAIN CONTAINING PROTEIN 2"/>
    <property type="match status" value="1"/>
</dbReference>
<accession>A0A672FKB3</accession>